<sequence length="159" mass="18305">YNVKLCIKYEQLSTMSTDNPRQSLTLIQPTTDRSHVTSNDDKSSSTCCCRECPGTLCLINRWTIDDNCIDSIRYQNQQSVFTVELSMTHGSYHRLSTLPNNEWLITKTKSNQLLEITFDKCVKTEVFNEKLHHITMINDNCGTLVVVAYSQIYLVDQKQ</sequence>
<dbReference type="Proteomes" id="UP000681722">
    <property type="component" value="Unassembled WGS sequence"/>
</dbReference>
<evidence type="ECO:0000313" key="2">
    <source>
        <dbReference type="EMBL" id="CAF3985704.1"/>
    </source>
</evidence>
<dbReference type="EMBL" id="CAJNOQ010009350">
    <property type="protein sequence ID" value="CAF1222432.1"/>
    <property type="molecule type" value="Genomic_DNA"/>
</dbReference>
<feature type="non-terminal residue" evidence="1">
    <location>
        <position position="1"/>
    </location>
</feature>
<name>A0A814XZH2_9BILA</name>
<dbReference type="Proteomes" id="UP000663829">
    <property type="component" value="Unassembled WGS sequence"/>
</dbReference>
<organism evidence="1 3">
    <name type="scientific">Didymodactylos carnosus</name>
    <dbReference type="NCBI Taxonomy" id="1234261"/>
    <lineage>
        <taxon>Eukaryota</taxon>
        <taxon>Metazoa</taxon>
        <taxon>Spiralia</taxon>
        <taxon>Gnathifera</taxon>
        <taxon>Rotifera</taxon>
        <taxon>Eurotatoria</taxon>
        <taxon>Bdelloidea</taxon>
        <taxon>Philodinida</taxon>
        <taxon>Philodinidae</taxon>
        <taxon>Didymodactylos</taxon>
    </lineage>
</organism>
<proteinExistence type="predicted"/>
<dbReference type="EMBL" id="CAJOBC010009354">
    <property type="protein sequence ID" value="CAF3985704.1"/>
    <property type="molecule type" value="Genomic_DNA"/>
</dbReference>
<accession>A0A814XZH2</accession>
<reference evidence="1" key="1">
    <citation type="submission" date="2021-02" db="EMBL/GenBank/DDBJ databases">
        <authorList>
            <person name="Nowell W R."/>
        </authorList>
    </citation>
    <scope>NUCLEOTIDE SEQUENCE</scope>
</reference>
<comment type="caution">
    <text evidence="1">The sequence shown here is derived from an EMBL/GenBank/DDBJ whole genome shotgun (WGS) entry which is preliminary data.</text>
</comment>
<dbReference type="AlphaFoldDB" id="A0A814XZH2"/>
<evidence type="ECO:0000313" key="3">
    <source>
        <dbReference type="Proteomes" id="UP000663829"/>
    </source>
</evidence>
<evidence type="ECO:0000313" key="1">
    <source>
        <dbReference type="EMBL" id="CAF1222432.1"/>
    </source>
</evidence>
<gene>
    <name evidence="1" type="ORF">GPM918_LOCUS24755</name>
    <name evidence="2" type="ORF">SRO942_LOCUS24759</name>
</gene>
<keyword evidence="3" id="KW-1185">Reference proteome</keyword>
<protein>
    <submittedName>
        <fullName evidence="1">Uncharacterized protein</fullName>
    </submittedName>
</protein>